<dbReference type="EMBL" id="CYKH01000636">
    <property type="protein sequence ID" value="CUG08180.1"/>
    <property type="molecule type" value="Genomic_DNA"/>
</dbReference>
<evidence type="ECO:0000256" key="2">
    <source>
        <dbReference type="SAM" id="Phobius"/>
    </source>
</evidence>
<accession>A0A0S4IXK8</accession>
<dbReference type="AlphaFoldDB" id="A0A0S4IXK8"/>
<protein>
    <submittedName>
        <fullName evidence="4">Membrane-associated protein, putative</fullName>
    </submittedName>
</protein>
<feature type="region of interest" description="Disordered" evidence="1">
    <location>
        <begin position="441"/>
        <end position="469"/>
    </location>
</feature>
<keyword evidence="2" id="KW-1133">Transmembrane helix</keyword>
<organism evidence="4 5">
    <name type="scientific">Bodo saltans</name>
    <name type="common">Flagellated protozoan</name>
    <dbReference type="NCBI Taxonomy" id="75058"/>
    <lineage>
        <taxon>Eukaryota</taxon>
        <taxon>Discoba</taxon>
        <taxon>Euglenozoa</taxon>
        <taxon>Kinetoplastea</taxon>
        <taxon>Metakinetoplastina</taxon>
        <taxon>Eubodonida</taxon>
        <taxon>Bodonidae</taxon>
        <taxon>Bodo</taxon>
    </lineage>
</organism>
<feature type="compositionally biased region" description="Polar residues" evidence="1">
    <location>
        <begin position="501"/>
        <end position="510"/>
    </location>
</feature>
<evidence type="ECO:0000256" key="3">
    <source>
        <dbReference type="SAM" id="SignalP"/>
    </source>
</evidence>
<keyword evidence="2" id="KW-0472">Membrane</keyword>
<evidence type="ECO:0000313" key="5">
    <source>
        <dbReference type="Proteomes" id="UP000051952"/>
    </source>
</evidence>
<feature type="signal peptide" evidence="3">
    <location>
        <begin position="1"/>
        <end position="32"/>
    </location>
</feature>
<evidence type="ECO:0000313" key="4">
    <source>
        <dbReference type="EMBL" id="CUG08180.1"/>
    </source>
</evidence>
<keyword evidence="5" id="KW-1185">Reference proteome</keyword>
<feature type="region of interest" description="Disordered" evidence="1">
    <location>
        <begin position="148"/>
        <end position="251"/>
    </location>
</feature>
<keyword evidence="3" id="KW-0732">Signal</keyword>
<sequence>MAPSPPTVGLAKAVVVAVLTVLLFMSPTTCSAQSTNETNTTLPFFSLRISGTSWQTVLASNYTDVSSVVRTSVSDALDIAESNVIVVSLSVGSLLTIFLVESDTLTADHVVSHVMSNASLVFLQALYQVAANTTETISIISVAPEADTNTTTTVAPSSSTTNAPATSSSTAAAAPTTTQQATMMSSTTPSSSTTTAVLSTVPSSTTLSIPSTTTQSSTTPTPSTTMLHFTTSSTPSETTTVAPAPSATTSAAPQPTFLMRISGNSWEVALASNYSQVASAVQTTLSDTLNVSDSDVNVTSLTVGSLIAIFSVQSNTLSSAQIVNAVRVAPLASLQAIYQAASQSNETLTVLAISSDTQQGASVGDQCDTTCIAVAVVCSVVATVLIIAVVLWTIRFCRGHHHRQKRSGKGGGAPNLAAYGIFTTATYAKDGDNVHQPDAQIRHRQGEASQPSQQMQPIDRWEEEQVDQHEQPLPVHTMDYSSQEMIRNSFAGRGQELQHYYSPSTANQRR</sequence>
<feature type="compositionally biased region" description="Polar residues" evidence="1">
    <location>
        <begin position="447"/>
        <end position="456"/>
    </location>
</feature>
<feature type="region of interest" description="Disordered" evidence="1">
    <location>
        <begin position="487"/>
        <end position="510"/>
    </location>
</feature>
<feature type="compositionally biased region" description="Low complexity" evidence="1">
    <location>
        <begin position="150"/>
        <end position="251"/>
    </location>
</feature>
<feature type="chain" id="PRO_5006621661" evidence="3">
    <location>
        <begin position="33"/>
        <end position="510"/>
    </location>
</feature>
<evidence type="ECO:0000256" key="1">
    <source>
        <dbReference type="SAM" id="MobiDB-lite"/>
    </source>
</evidence>
<name>A0A0S4IXK8_BODSA</name>
<reference evidence="5" key="1">
    <citation type="submission" date="2015-09" db="EMBL/GenBank/DDBJ databases">
        <authorList>
            <consortium name="Pathogen Informatics"/>
        </authorList>
    </citation>
    <scope>NUCLEOTIDE SEQUENCE [LARGE SCALE GENOMIC DNA]</scope>
    <source>
        <strain evidence="5">Lake Konstanz</strain>
    </source>
</reference>
<dbReference type="VEuPathDB" id="TriTrypDB:BSAL_74015"/>
<dbReference type="Proteomes" id="UP000051952">
    <property type="component" value="Unassembled WGS sequence"/>
</dbReference>
<gene>
    <name evidence="4" type="ORF">BSAL_74015</name>
</gene>
<proteinExistence type="predicted"/>
<feature type="transmembrane region" description="Helical" evidence="2">
    <location>
        <begin position="372"/>
        <end position="397"/>
    </location>
</feature>
<keyword evidence="2" id="KW-0812">Transmembrane</keyword>